<evidence type="ECO:0000256" key="2">
    <source>
        <dbReference type="ARBA" id="ARBA00010972"/>
    </source>
</evidence>
<evidence type="ECO:0000256" key="8">
    <source>
        <dbReference type="ARBA" id="ARBA00035419"/>
    </source>
</evidence>
<dbReference type="Pfam" id="PF10244">
    <property type="entry name" value="MRP-L51"/>
    <property type="match status" value="1"/>
</dbReference>
<gene>
    <name evidence="9" type="ORF">LARSCL_LOCUS9516</name>
</gene>
<comment type="caution">
    <text evidence="9">The sequence shown here is derived from an EMBL/GenBank/DDBJ whole genome shotgun (WGS) entry which is preliminary data.</text>
</comment>
<dbReference type="PANTHER" id="PTHR13409:SF0">
    <property type="entry name" value="LARGE RIBOSOMAL SUBUNIT PROTEIN ML51"/>
    <property type="match status" value="1"/>
</dbReference>
<evidence type="ECO:0000313" key="9">
    <source>
        <dbReference type="EMBL" id="CAL1277975.1"/>
    </source>
</evidence>
<dbReference type="InterPro" id="IPR019373">
    <property type="entry name" value="Ribosomal_mL51"/>
</dbReference>
<evidence type="ECO:0000256" key="1">
    <source>
        <dbReference type="ARBA" id="ARBA00004173"/>
    </source>
</evidence>
<dbReference type="GO" id="GO:0005762">
    <property type="term" value="C:mitochondrial large ribosomal subunit"/>
    <property type="evidence" value="ECO:0007669"/>
    <property type="project" value="TreeGrafter"/>
</dbReference>
<dbReference type="EMBL" id="CAXIEN010000107">
    <property type="protein sequence ID" value="CAL1277975.1"/>
    <property type="molecule type" value="Genomic_DNA"/>
</dbReference>
<reference evidence="9 10" key="1">
    <citation type="submission" date="2024-04" db="EMBL/GenBank/DDBJ databases">
        <authorList>
            <person name="Rising A."/>
            <person name="Reimegard J."/>
            <person name="Sonavane S."/>
            <person name="Akerstrom W."/>
            <person name="Nylinder S."/>
            <person name="Hedman E."/>
            <person name="Kallberg Y."/>
        </authorList>
    </citation>
    <scope>NUCLEOTIDE SEQUENCE [LARGE SCALE GENOMIC DNA]</scope>
</reference>
<dbReference type="PANTHER" id="PTHR13409">
    <property type="entry name" value="MITOCHONDRIAL 39S RIBOSOMAL PROTEIN L51"/>
    <property type="match status" value="1"/>
</dbReference>
<protein>
    <recommendedName>
        <fullName evidence="7">Large ribosomal subunit protein mL51</fullName>
    </recommendedName>
    <alternativeName>
        <fullName evidence="8">39S ribosomal protein L51, mitochondrial</fullName>
    </alternativeName>
</protein>
<organism evidence="9 10">
    <name type="scientific">Larinioides sclopetarius</name>
    <dbReference type="NCBI Taxonomy" id="280406"/>
    <lineage>
        <taxon>Eukaryota</taxon>
        <taxon>Metazoa</taxon>
        <taxon>Ecdysozoa</taxon>
        <taxon>Arthropoda</taxon>
        <taxon>Chelicerata</taxon>
        <taxon>Arachnida</taxon>
        <taxon>Araneae</taxon>
        <taxon>Araneomorphae</taxon>
        <taxon>Entelegynae</taxon>
        <taxon>Araneoidea</taxon>
        <taxon>Araneidae</taxon>
        <taxon>Larinioides</taxon>
    </lineage>
</organism>
<evidence type="ECO:0000256" key="4">
    <source>
        <dbReference type="ARBA" id="ARBA00022980"/>
    </source>
</evidence>
<name>A0AAV2A1U1_9ARAC</name>
<keyword evidence="5" id="KW-0496">Mitochondrion</keyword>
<dbReference type="GO" id="GO:0003735">
    <property type="term" value="F:structural constituent of ribosome"/>
    <property type="evidence" value="ECO:0007669"/>
    <property type="project" value="InterPro"/>
</dbReference>
<dbReference type="GO" id="GO:0006412">
    <property type="term" value="P:translation"/>
    <property type="evidence" value="ECO:0007669"/>
    <property type="project" value="TreeGrafter"/>
</dbReference>
<dbReference type="AlphaFoldDB" id="A0AAV2A1U1"/>
<keyword evidence="4" id="KW-0689">Ribosomal protein</keyword>
<dbReference type="Proteomes" id="UP001497382">
    <property type="component" value="Unassembled WGS sequence"/>
</dbReference>
<evidence type="ECO:0000256" key="3">
    <source>
        <dbReference type="ARBA" id="ARBA00022946"/>
    </source>
</evidence>
<comment type="similarity">
    <text evidence="2">Belongs to the mitochondrion-specific ribosomal protein mL51 family.</text>
</comment>
<evidence type="ECO:0000256" key="5">
    <source>
        <dbReference type="ARBA" id="ARBA00023128"/>
    </source>
</evidence>
<evidence type="ECO:0000313" key="10">
    <source>
        <dbReference type="Proteomes" id="UP001497382"/>
    </source>
</evidence>
<evidence type="ECO:0000256" key="6">
    <source>
        <dbReference type="ARBA" id="ARBA00023274"/>
    </source>
</evidence>
<proteinExistence type="inferred from homology"/>
<keyword evidence="6" id="KW-0687">Ribonucleoprotein</keyword>
<comment type="subcellular location">
    <subcellularLocation>
        <location evidence="1">Mitochondrion</location>
    </subcellularLocation>
</comment>
<evidence type="ECO:0000256" key="7">
    <source>
        <dbReference type="ARBA" id="ARBA00035182"/>
    </source>
</evidence>
<sequence>MLCLVLWSKYGTFEKLHGKKNIYEDMDMMIHFSRDQNKLQNPSTDIACDLENYKKKVRVCCHKDILPRIPEKHKNLKKALSFLPEYKPYKPWSDKRKYFGQNDYIDILGDGSIHPVNLLTNMPPWLRGFRGNEFQMLLRKQIHYSHWRWSKPTKWQHLNKRIMWLYRYLNRKTKQ</sequence>
<keyword evidence="3" id="KW-0809">Transit peptide</keyword>
<keyword evidence="10" id="KW-1185">Reference proteome</keyword>
<accession>A0AAV2A1U1</accession>